<feature type="compositionally biased region" description="Basic and acidic residues" evidence="2">
    <location>
        <begin position="179"/>
        <end position="213"/>
    </location>
</feature>
<sequence length="230" mass="24834">MIANRFKSVGRVLGGAVAAMALYLITSQVAAERTELERVNRQILSAKKDIRRLQTELATRANLRQLERWNGEVLALTTPDADQFLSGEVQLASLDRSGITPGPRYAPTTMVTAMVSIPDEVLPAAAPAKSDAAERREMAAEAVKPEKKPASNEQAKSTPAKAGVQRAGTPVPRPSPGYAERKTSSAPKADPKKAEKEKKLARLEDKLLDDRLMGEIAKKARAEGGGRRSQ</sequence>
<feature type="coiled-coil region" evidence="1">
    <location>
        <begin position="29"/>
        <end position="56"/>
    </location>
</feature>
<evidence type="ECO:0000256" key="1">
    <source>
        <dbReference type="SAM" id="Coils"/>
    </source>
</evidence>
<evidence type="ECO:0000256" key="2">
    <source>
        <dbReference type="SAM" id="MobiDB-lite"/>
    </source>
</evidence>
<dbReference type="AlphaFoldDB" id="A0A418WKG5"/>
<accession>A0A418WKG5</accession>
<protein>
    <recommendedName>
        <fullName evidence="5">Colicin transporter</fullName>
    </recommendedName>
</protein>
<dbReference type="Proteomes" id="UP000286100">
    <property type="component" value="Unassembled WGS sequence"/>
</dbReference>
<dbReference type="OrthoDB" id="7391128at2"/>
<name>A0A418WKG5_9SPHN</name>
<comment type="caution">
    <text evidence="3">The sequence shown here is derived from an EMBL/GenBank/DDBJ whole genome shotgun (WGS) entry which is preliminary data.</text>
</comment>
<evidence type="ECO:0000313" key="4">
    <source>
        <dbReference type="Proteomes" id="UP000286100"/>
    </source>
</evidence>
<feature type="region of interest" description="Disordered" evidence="2">
    <location>
        <begin position="126"/>
        <end position="213"/>
    </location>
</feature>
<reference evidence="3 4" key="1">
    <citation type="submission" date="2018-09" db="EMBL/GenBank/DDBJ databases">
        <authorList>
            <person name="Zhu H."/>
        </authorList>
    </citation>
    <scope>NUCLEOTIDE SEQUENCE [LARGE SCALE GENOMIC DNA]</scope>
    <source>
        <strain evidence="3 4">K2R01-6</strain>
    </source>
</reference>
<organism evidence="3 4">
    <name type="scientific">Sphingomonas cavernae</name>
    <dbReference type="NCBI Taxonomy" id="2320861"/>
    <lineage>
        <taxon>Bacteria</taxon>
        <taxon>Pseudomonadati</taxon>
        <taxon>Pseudomonadota</taxon>
        <taxon>Alphaproteobacteria</taxon>
        <taxon>Sphingomonadales</taxon>
        <taxon>Sphingomonadaceae</taxon>
        <taxon>Sphingomonas</taxon>
    </lineage>
</organism>
<keyword evidence="1" id="KW-0175">Coiled coil</keyword>
<proteinExistence type="predicted"/>
<gene>
    <name evidence="3" type="ORF">D3876_09840</name>
</gene>
<keyword evidence="4" id="KW-1185">Reference proteome</keyword>
<dbReference type="EMBL" id="QYUM01000003">
    <property type="protein sequence ID" value="RJF90523.1"/>
    <property type="molecule type" value="Genomic_DNA"/>
</dbReference>
<evidence type="ECO:0008006" key="5">
    <source>
        <dbReference type="Google" id="ProtNLM"/>
    </source>
</evidence>
<evidence type="ECO:0000313" key="3">
    <source>
        <dbReference type="EMBL" id="RJF90523.1"/>
    </source>
</evidence>
<dbReference type="RefSeq" id="WP_119761794.1">
    <property type="nucleotide sequence ID" value="NZ_QYUM01000003.1"/>
</dbReference>
<feature type="compositionally biased region" description="Basic and acidic residues" evidence="2">
    <location>
        <begin position="131"/>
        <end position="150"/>
    </location>
</feature>